<dbReference type="Pfam" id="PF02535">
    <property type="entry name" value="Zip"/>
    <property type="match status" value="1"/>
</dbReference>
<keyword evidence="14" id="KW-0406">Ion transport</keyword>
<dbReference type="GO" id="GO:0106219">
    <property type="term" value="F:zinc ion sensor activity"/>
    <property type="evidence" value="ECO:0007669"/>
    <property type="project" value="Ensembl"/>
</dbReference>
<comment type="catalytic activity">
    <reaction evidence="16">
        <text>Zn(2+)(in) = Zn(2+)(out)</text>
        <dbReference type="Rhea" id="RHEA:29351"/>
        <dbReference type="ChEBI" id="CHEBI:29105"/>
    </reaction>
</comment>
<feature type="transmembrane region" description="Helical" evidence="22">
    <location>
        <begin position="597"/>
        <end position="616"/>
    </location>
</feature>
<keyword evidence="4" id="KW-0813">Transport</keyword>
<dbReference type="InterPro" id="IPR050799">
    <property type="entry name" value="ZIP_Transporter"/>
</dbReference>
<feature type="domain" description="Zinc transporter ZIP4 N-terminal" evidence="24">
    <location>
        <begin position="46"/>
        <end position="198"/>
    </location>
</feature>
<evidence type="ECO:0000256" key="6">
    <source>
        <dbReference type="ARBA" id="ARBA00022692"/>
    </source>
</evidence>
<reference evidence="26" key="2">
    <citation type="submission" date="2025-09" db="UniProtKB">
        <authorList>
            <consortium name="Ensembl"/>
        </authorList>
    </citation>
    <scope>IDENTIFICATION</scope>
</reference>
<keyword evidence="11" id="KW-0832">Ubl conjugation</keyword>
<evidence type="ECO:0000256" key="14">
    <source>
        <dbReference type="ARBA" id="ARBA00023065"/>
    </source>
</evidence>
<evidence type="ECO:0000259" key="25">
    <source>
        <dbReference type="Pfam" id="PF21116"/>
    </source>
</evidence>
<dbReference type="GeneTree" id="ENSGT00940000160042"/>
<feature type="chain" id="PRO_5034546710" description="Zinc transporter ZIP4" evidence="23">
    <location>
        <begin position="25"/>
        <end position="657"/>
    </location>
</feature>
<feature type="compositionally biased region" description="Basic and acidic residues" evidence="21">
    <location>
        <begin position="470"/>
        <end position="480"/>
    </location>
</feature>
<dbReference type="Pfam" id="PF18292">
    <property type="entry name" value="ZIP4_domain"/>
    <property type="match status" value="1"/>
</dbReference>
<dbReference type="GO" id="GO:0140486">
    <property type="term" value="F:zinc ion sequestering activity"/>
    <property type="evidence" value="ECO:0007669"/>
    <property type="project" value="Ensembl"/>
</dbReference>
<feature type="transmembrane region" description="Helical" evidence="22">
    <location>
        <begin position="333"/>
        <end position="354"/>
    </location>
</feature>
<dbReference type="GO" id="GO:0071578">
    <property type="term" value="P:zinc ion import across plasma membrane"/>
    <property type="evidence" value="ECO:0007669"/>
    <property type="project" value="TreeGrafter"/>
</dbReference>
<evidence type="ECO:0000256" key="21">
    <source>
        <dbReference type="SAM" id="MobiDB-lite"/>
    </source>
</evidence>
<dbReference type="Ensembl" id="ENSJJAT00000029475.1">
    <property type="protein sequence ID" value="ENSJJAP00000022904.1"/>
    <property type="gene ID" value="ENSJJAG00000022833.1"/>
</dbReference>
<name>A0A8C5LAU8_JACJA</name>
<protein>
    <recommendedName>
        <fullName evidence="17">Zinc transporter ZIP4</fullName>
    </recommendedName>
    <alternativeName>
        <fullName evidence="19">Solute carrier family 39 member 4</fullName>
    </alternativeName>
    <alternativeName>
        <fullName evidence="18">Zrt- and Irt-like protein 4</fullName>
    </alternativeName>
</protein>
<keyword evidence="12" id="KW-0864">Zinc transport</keyword>
<proteinExistence type="inferred from homology"/>
<evidence type="ECO:0000256" key="10">
    <source>
        <dbReference type="ARBA" id="ARBA00022833"/>
    </source>
</evidence>
<evidence type="ECO:0000256" key="22">
    <source>
        <dbReference type="SAM" id="Phobius"/>
    </source>
</evidence>
<keyword evidence="15 22" id="KW-0472">Membrane</keyword>
<organism evidence="26 27">
    <name type="scientific">Jaculus jaculus</name>
    <name type="common">Lesser Egyptian jerboa</name>
    <dbReference type="NCBI Taxonomy" id="51337"/>
    <lineage>
        <taxon>Eukaryota</taxon>
        <taxon>Metazoa</taxon>
        <taxon>Chordata</taxon>
        <taxon>Craniata</taxon>
        <taxon>Vertebrata</taxon>
        <taxon>Euteleostomi</taxon>
        <taxon>Mammalia</taxon>
        <taxon>Eutheria</taxon>
        <taxon>Euarchontoglires</taxon>
        <taxon>Glires</taxon>
        <taxon>Rodentia</taxon>
        <taxon>Myomorpha</taxon>
        <taxon>Dipodoidea</taxon>
        <taxon>Dipodidae</taxon>
        <taxon>Dipodinae</taxon>
        <taxon>Jaculus</taxon>
    </lineage>
</organism>
<keyword evidence="13 22" id="KW-1133">Transmembrane helix</keyword>
<dbReference type="InterPro" id="IPR041137">
    <property type="entry name" value="ZIP4_N"/>
</dbReference>
<evidence type="ECO:0000256" key="15">
    <source>
        <dbReference type="ARBA" id="ARBA00023136"/>
    </source>
</evidence>
<evidence type="ECO:0000256" key="5">
    <source>
        <dbReference type="ARBA" id="ARBA00022475"/>
    </source>
</evidence>
<feature type="transmembrane region" description="Helical" evidence="22">
    <location>
        <begin position="628"/>
        <end position="651"/>
    </location>
</feature>
<sequence length="657" mass="70904">GFIARLTSELLLVMLVLTAQVAQPIRLLTLLISSQGSLDREELGGLLNMLAARVHCTNGPCEKCLTVEDVLALGRTDKPGLAPGMVLESRFIGHLSAAAALYLSNPEDTCEDIRAGHLASRVNYFLALLGNPEAMTLGLSQLLRKIEAQAASQSTEKEICVDISQLLEEVEEERAGASRSPGPVLAALLDHIKNGSCFHSLPSPQYFVNFVFRHYSSEAPNITLAELEILMQHLGVGGEDHSDHNDHSHLGRETNHEDSEPSATLNSSSNVWDTVCLSARDIMAVYGLSEQAGVSPQAWAQLSPALVQQQLSGACTPQPRTHTQDQLSPAERYLYGSLATLLICLCAVFGLLLLTCARCSTATHYIMQTFLSMAVGALTGDAFLHLTPKVLGLHSHGGESHTHEEVGVGAQATWRLLAALGGLYIFFLFESFFNLLVPRDQDPEKDGSCSHSHGGHSHGVSLQLAPSELRQPKQPHEGSRADLVAEESPELLNPASRRLDTELRLLPYLITLGDAVHNFADGLAVGAAFSSSWKTGLATSLAVFCHELPHELGDFAALLHAGLSVRRALLLNLASALTAFIGLYVALAVGVSEEGEAWILAVAIGLFLYVALCDMLPAMVNVRDQRPWLLFLLHNVGLLGGWTILLLLSLYEDNITF</sequence>
<dbReference type="OMA" id="PPKQPHE"/>
<feature type="region of interest" description="Disordered" evidence="21">
    <location>
        <begin position="468"/>
        <end position="487"/>
    </location>
</feature>
<accession>A0A8C5LAU8</accession>
<feature type="domain" description="Zinc transporter ZIP4/12 EF-hand" evidence="25">
    <location>
        <begin position="204"/>
        <end position="314"/>
    </location>
</feature>
<reference evidence="26" key="1">
    <citation type="submission" date="2025-08" db="UniProtKB">
        <authorList>
            <consortium name="Ensembl"/>
        </authorList>
    </citation>
    <scope>IDENTIFICATION</scope>
</reference>
<feature type="transmembrane region" description="Helical" evidence="22">
    <location>
        <begin position="569"/>
        <end position="591"/>
    </location>
</feature>
<dbReference type="PANTHER" id="PTHR12191">
    <property type="entry name" value="SOLUTE CARRIER FAMILY 39"/>
    <property type="match status" value="1"/>
</dbReference>
<evidence type="ECO:0000313" key="26">
    <source>
        <dbReference type="Ensembl" id="ENSJJAP00000022904.1"/>
    </source>
</evidence>
<keyword evidence="8 23" id="KW-0732">Signal</keyword>
<keyword evidence="27" id="KW-1185">Reference proteome</keyword>
<dbReference type="GO" id="GO:0005385">
    <property type="term" value="F:zinc ion transmembrane transporter activity"/>
    <property type="evidence" value="ECO:0007669"/>
    <property type="project" value="Ensembl"/>
</dbReference>
<keyword evidence="9" id="KW-0967">Endosome</keyword>
<evidence type="ECO:0000256" key="11">
    <source>
        <dbReference type="ARBA" id="ARBA00022843"/>
    </source>
</evidence>
<dbReference type="AlphaFoldDB" id="A0A8C5LAU8"/>
<feature type="signal peptide" evidence="23">
    <location>
        <begin position="1"/>
        <end position="24"/>
    </location>
</feature>
<feature type="transmembrane region" description="Helical" evidence="22">
    <location>
        <begin position="416"/>
        <end position="437"/>
    </location>
</feature>
<evidence type="ECO:0000313" key="27">
    <source>
        <dbReference type="Proteomes" id="UP000694385"/>
    </source>
</evidence>
<evidence type="ECO:0000256" key="12">
    <source>
        <dbReference type="ARBA" id="ARBA00022906"/>
    </source>
</evidence>
<evidence type="ECO:0000256" key="20">
    <source>
        <dbReference type="ARBA" id="ARBA00055808"/>
    </source>
</evidence>
<comment type="subcellular location">
    <subcellularLocation>
        <location evidence="2">Apical cell membrane</location>
        <topology evidence="2">Multi-pass membrane protein</topology>
    </subcellularLocation>
    <subcellularLocation>
        <location evidence="1">Recycling endosome membrane</location>
        <topology evidence="1">Multi-pass membrane protein</topology>
    </subcellularLocation>
</comment>
<dbReference type="GO" id="GO:0006882">
    <property type="term" value="P:intracellular zinc ion homeostasis"/>
    <property type="evidence" value="ECO:0007669"/>
    <property type="project" value="Ensembl"/>
</dbReference>
<comment type="function">
    <text evidence="20">Selective transporter that mediates the uptake of Zn(2+). Plays an essential role for dietary zinc uptake from small intestine. The Zn(2+) uniporter activity is regulated by zinc availability. Also exhibits polyspecific binding and transport of Cu(2+), Cd(2+) and possibly Ni(2+) but at higher concentrations.</text>
</comment>
<dbReference type="GO" id="GO:0016324">
    <property type="term" value="C:apical plasma membrane"/>
    <property type="evidence" value="ECO:0007669"/>
    <property type="project" value="UniProtKB-SubCell"/>
</dbReference>
<keyword evidence="10" id="KW-0862">Zinc</keyword>
<keyword evidence="7" id="KW-0479">Metal-binding</keyword>
<feature type="compositionally biased region" description="Basic and acidic residues" evidence="21">
    <location>
        <begin position="238"/>
        <end position="259"/>
    </location>
</feature>
<keyword evidence="5" id="KW-1003">Cell membrane</keyword>
<dbReference type="GO" id="GO:0055038">
    <property type="term" value="C:recycling endosome membrane"/>
    <property type="evidence" value="ECO:0007669"/>
    <property type="project" value="UniProtKB-SubCell"/>
</dbReference>
<dbReference type="Proteomes" id="UP000694385">
    <property type="component" value="Unassembled WGS sequence"/>
</dbReference>
<evidence type="ECO:0000256" key="3">
    <source>
        <dbReference type="ARBA" id="ARBA00006939"/>
    </source>
</evidence>
<feature type="region of interest" description="Disordered" evidence="21">
    <location>
        <begin position="238"/>
        <end position="267"/>
    </location>
</feature>
<evidence type="ECO:0000256" key="19">
    <source>
        <dbReference type="ARBA" id="ARBA00042777"/>
    </source>
</evidence>
<dbReference type="GO" id="GO:0042802">
    <property type="term" value="F:identical protein binding"/>
    <property type="evidence" value="ECO:0007669"/>
    <property type="project" value="Ensembl"/>
</dbReference>
<evidence type="ECO:0000256" key="18">
    <source>
        <dbReference type="ARBA" id="ARBA00041703"/>
    </source>
</evidence>
<evidence type="ECO:0000256" key="8">
    <source>
        <dbReference type="ARBA" id="ARBA00022729"/>
    </source>
</evidence>
<gene>
    <name evidence="26" type="primary">Slc39a4</name>
</gene>
<keyword evidence="6 22" id="KW-0812">Transmembrane</keyword>
<evidence type="ECO:0000259" key="24">
    <source>
        <dbReference type="Pfam" id="PF18292"/>
    </source>
</evidence>
<dbReference type="Pfam" id="PF21116">
    <property type="entry name" value="EF-hand_Zip"/>
    <property type="match status" value="1"/>
</dbReference>
<dbReference type="GO" id="GO:0034224">
    <property type="term" value="P:cellular response to zinc ion starvation"/>
    <property type="evidence" value="ECO:0007669"/>
    <property type="project" value="Ensembl"/>
</dbReference>
<feature type="transmembrane region" description="Helical" evidence="22">
    <location>
        <begin position="366"/>
        <end position="386"/>
    </location>
</feature>
<dbReference type="GO" id="GO:0008270">
    <property type="term" value="F:zinc ion binding"/>
    <property type="evidence" value="ECO:0007669"/>
    <property type="project" value="Ensembl"/>
</dbReference>
<evidence type="ECO:0000256" key="16">
    <source>
        <dbReference type="ARBA" id="ARBA00034634"/>
    </source>
</evidence>
<dbReference type="GO" id="GO:0140410">
    <property type="term" value="F:monoatomic cation:bicarbonate symporter activity"/>
    <property type="evidence" value="ECO:0007669"/>
    <property type="project" value="TreeGrafter"/>
</dbReference>
<dbReference type="InterPro" id="IPR049406">
    <property type="entry name" value="ZIP4_12_EF-hand"/>
</dbReference>
<evidence type="ECO:0000256" key="4">
    <source>
        <dbReference type="ARBA" id="ARBA00022448"/>
    </source>
</evidence>
<evidence type="ECO:0000256" key="23">
    <source>
        <dbReference type="SAM" id="SignalP"/>
    </source>
</evidence>
<evidence type="ECO:0000256" key="7">
    <source>
        <dbReference type="ARBA" id="ARBA00022723"/>
    </source>
</evidence>
<dbReference type="PANTHER" id="PTHR12191:SF21">
    <property type="entry name" value="ZINC TRANSPORTER ZIP4"/>
    <property type="match status" value="1"/>
</dbReference>
<evidence type="ECO:0000256" key="1">
    <source>
        <dbReference type="ARBA" id="ARBA00004195"/>
    </source>
</evidence>
<evidence type="ECO:0000256" key="9">
    <source>
        <dbReference type="ARBA" id="ARBA00022753"/>
    </source>
</evidence>
<comment type="similarity">
    <text evidence="3">Belongs to the ZIP transporter (TC 2.A.5) family.</text>
</comment>
<dbReference type="InterPro" id="IPR003689">
    <property type="entry name" value="ZIP"/>
</dbReference>
<evidence type="ECO:0000256" key="13">
    <source>
        <dbReference type="ARBA" id="ARBA00022989"/>
    </source>
</evidence>
<evidence type="ECO:0000256" key="2">
    <source>
        <dbReference type="ARBA" id="ARBA00004424"/>
    </source>
</evidence>
<evidence type="ECO:0000256" key="17">
    <source>
        <dbReference type="ARBA" id="ARBA00039394"/>
    </source>
</evidence>